<dbReference type="EMBL" id="JAQJZL010000002">
    <property type="protein sequence ID" value="KAJ6051432.1"/>
    <property type="molecule type" value="Genomic_DNA"/>
</dbReference>
<sequence length="117" mass="13572">MPHIRFPSSDGDGKNGKGKDADMGFGPRRLKRDVDYWLSPDCGNVNMVITIKARREIAEINIQTWKMINERPHREHSVFTRSTKQEQEPTIPAEKNIVLSKQRLQSIAEDIWEDQEI</sequence>
<reference evidence="2" key="1">
    <citation type="journal article" date="2023" name="IMA Fungus">
        <title>Comparative genomic study of the Penicillium genus elucidates a diverse pangenome and 15 lateral gene transfer events.</title>
        <authorList>
            <person name="Petersen C."/>
            <person name="Sorensen T."/>
            <person name="Nielsen M.R."/>
            <person name="Sondergaard T.E."/>
            <person name="Sorensen J.L."/>
            <person name="Fitzpatrick D.A."/>
            <person name="Frisvad J.C."/>
            <person name="Nielsen K.L."/>
        </authorList>
    </citation>
    <scope>NUCLEOTIDE SEQUENCE</scope>
    <source>
        <strain evidence="2">IBT 15450</strain>
    </source>
</reference>
<dbReference type="Proteomes" id="UP001219568">
    <property type="component" value="Unassembled WGS sequence"/>
</dbReference>
<accession>A0AAD6ND90</accession>
<reference evidence="2" key="2">
    <citation type="submission" date="2023-01" db="EMBL/GenBank/DDBJ databases">
        <authorList>
            <person name="Petersen C."/>
        </authorList>
    </citation>
    <scope>NUCLEOTIDE SEQUENCE</scope>
    <source>
        <strain evidence="2">IBT 15450</strain>
    </source>
</reference>
<evidence type="ECO:0000313" key="2">
    <source>
        <dbReference type="EMBL" id="KAJ6051432.1"/>
    </source>
</evidence>
<protein>
    <submittedName>
        <fullName evidence="2">Uncharacterized protein</fullName>
    </submittedName>
</protein>
<evidence type="ECO:0000256" key="1">
    <source>
        <dbReference type="SAM" id="MobiDB-lite"/>
    </source>
</evidence>
<keyword evidence="3" id="KW-1185">Reference proteome</keyword>
<name>A0AAD6ND90_PENCN</name>
<feature type="region of interest" description="Disordered" evidence="1">
    <location>
        <begin position="1"/>
        <end position="27"/>
    </location>
</feature>
<gene>
    <name evidence="2" type="ORF">N7460_001966</name>
</gene>
<feature type="compositionally biased region" description="Basic and acidic residues" evidence="1">
    <location>
        <begin position="11"/>
        <end position="22"/>
    </location>
</feature>
<proteinExistence type="predicted"/>
<evidence type="ECO:0000313" key="3">
    <source>
        <dbReference type="Proteomes" id="UP001219568"/>
    </source>
</evidence>
<dbReference type="AlphaFoldDB" id="A0AAD6ND90"/>
<comment type="caution">
    <text evidence="2">The sequence shown here is derived from an EMBL/GenBank/DDBJ whole genome shotgun (WGS) entry which is preliminary data.</text>
</comment>
<organism evidence="2 3">
    <name type="scientific">Penicillium canescens</name>
    <dbReference type="NCBI Taxonomy" id="5083"/>
    <lineage>
        <taxon>Eukaryota</taxon>
        <taxon>Fungi</taxon>
        <taxon>Dikarya</taxon>
        <taxon>Ascomycota</taxon>
        <taxon>Pezizomycotina</taxon>
        <taxon>Eurotiomycetes</taxon>
        <taxon>Eurotiomycetidae</taxon>
        <taxon>Eurotiales</taxon>
        <taxon>Aspergillaceae</taxon>
        <taxon>Penicillium</taxon>
    </lineage>
</organism>